<keyword evidence="7" id="KW-0239">DNA-directed DNA polymerase</keyword>
<dbReference type="AlphaFoldDB" id="A0A1F4Y3W0"/>
<evidence type="ECO:0000256" key="7">
    <source>
        <dbReference type="ARBA" id="ARBA00022932"/>
    </source>
</evidence>
<protein>
    <recommendedName>
        <fullName evidence="3">DNA polymerase III subunit alpha</fullName>
        <ecNumber evidence="2">2.7.7.7</ecNumber>
    </recommendedName>
</protein>
<gene>
    <name evidence="10" type="ORF">A3D70_01435</name>
</gene>
<evidence type="ECO:0000256" key="6">
    <source>
        <dbReference type="ARBA" id="ARBA00022705"/>
    </source>
</evidence>
<feature type="domain" description="Polymerase/histidinol phosphatase N-terminal" evidence="9">
    <location>
        <begin position="5"/>
        <end position="72"/>
    </location>
</feature>
<keyword evidence="6" id="KW-0235">DNA replication</keyword>
<dbReference type="Pfam" id="PF07733">
    <property type="entry name" value="DNA_pol3_alpha"/>
    <property type="match status" value="1"/>
</dbReference>
<evidence type="ECO:0000256" key="3">
    <source>
        <dbReference type="ARBA" id="ARBA00019114"/>
    </source>
</evidence>
<organism evidence="10 11">
    <name type="scientific">Candidatus Adlerbacteria bacterium RIFCSPHIGHO2_02_FULL_54_18</name>
    <dbReference type="NCBI Taxonomy" id="1797241"/>
    <lineage>
        <taxon>Bacteria</taxon>
        <taxon>Candidatus Adleribacteriota</taxon>
    </lineage>
</organism>
<proteinExistence type="predicted"/>
<sequence length="1004" mass="110883">MSGFVPLHVHSHYSLLKALPKIPDLVKKAKEQGYEALALTDIDNLYGAIEFYKECKAASIKPILGLDASLEGGKRVLLYAKDIVGYKNLMWLVTETHVHNAQGTPLTREMLAERSAGLIELDPYDTTIALPQTYYLEPKDRRAWEVLRAIENRGPSEEGGVAEEDAAYFFPTATDIAKKYTEAQIARTQEIAKQCTVELQLGTWVFPHFPLPPHSNYNEELRILIEEGIKKRFGSANNAVRERVEYEFKIITDKGYAPYFLVVADLLAYAREHKILTTIRGSVAGSLVTYVTGITNVDPLEYKLPFERFLNPERPSPPDIDMDFADNRREEVIEYVRAKYGSAQVAQIGTFGTMLARGVVRDVARALGYAYGIGDAIAKATPFGSQGFPMTLERALEESPELKKMYENEEEVKEIIDLGRTIEGCARHVGVHAAGVVIAPTPLTDYAPLQLDPKGGKTITQYDMYSIEDAGLLKFDFLGIRNLAILADAVRLVEKTRGVQVDIENVPVDDSKTFEMLARGETEGTFQLNGSGMTRYLKELRPTTIHDINAMVALFRPGPMETIPQYIERKHNPHMIHYLDPRMKEYLDFSYGVLVYQDDVLLTAIKLGGYSWLEADILRKAMGKKIPAVMQAEKEKLIKGFINYGKLSAALAEKLWKLIEPFAAYGFNKAHAASYGRVAYQTAYMKANFPLEYMAAVLTAEAGDVDTISTMVAECKRMGLPVLPPDVQSSFGDFTVVLGASAQKTEKAAALAKGAMEDSIRFGLYSIKNFGRGIADAIIAERKRGGTFISLSDFLRRITDQNLNKKSLEALIQSGALDQLGGSGYSDGGRGAMLAHLELLLEYHRSAKDQGNESLFAGLGGTSDLLLPPAPEAPLAERLLWEKELLGLYVSGHPLDRVKDKLRNAHAAGKALTIGQMKQQVRPGTTTVAAGMIESVRVVLTRGGEQMAFIKIADYDGSIEAVIFPKSFAEHKALVVVDNCIALKGRLSNRNGELSLVAEKLKAL</sequence>
<dbReference type="EC" id="2.7.7.7" evidence="2"/>
<evidence type="ECO:0000256" key="8">
    <source>
        <dbReference type="ARBA" id="ARBA00049244"/>
    </source>
</evidence>
<dbReference type="CDD" id="cd07431">
    <property type="entry name" value="PHP_PolIIIA"/>
    <property type="match status" value="1"/>
</dbReference>
<dbReference type="InterPro" id="IPR004013">
    <property type="entry name" value="PHP_dom"/>
</dbReference>
<keyword evidence="4" id="KW-0808">Transferase</keyword>
<evidence type="ECO:0000256" key="4">
    <source>
        <dbReference type="ARBA" id="ARBA00022679"/>
    </source>
</evidence>
<evidence type="ECO:0000313" key="10">
    <source>
        <dbReference type="EMBL" id="OGC88649.1"/>
    </source>
</evidence>
<keyword evidence="5" id="KW-0548">Nucleotidyltransferase</keyword>
<dbReference type="GO" id="GO:0003676">
    <property type="term" value="F:nucleic acid binding"/>
    <property type="evidence" value="ECO:0007669"/>
    <property type="project" value="InterPro"/>
</dbReference>
<dbReference type="Gene3D" id="1.10.10.1600">
    <property type="entry name" value="Bacterial DNA polymerase III alpha subunit, thumb domain"/>
    <property type="match status" value="1"/>
</dbReference>
<dbReference type="Proteomes" id="UP000178720">
    <property type="component" value="Unassembled WGS sequence"/>
</dbReference>
<dbReference type="Pfam" id="PF01336">
    <property type="entry name" value="tRNA_anti-codon"/>
    <property type="match status" value="1"/>
</dbReference>
<evidence type="ECO:0000259" key="9">
    <source>
        <dbReference type="SMART" id="SM00481"/>
    </source>
</evidence>
<comment type="subcellular location">
    <subcellularLocation>
        <location evidence="1">Cytoplasm</location>
    </subcellularLocation>
</comment>
<dbReference type="PANTHER" id="PTHR32294">
    <property type="entry name" value="DNA POLYMERASE III SUBUNIT ALPHA"/>
    <property type="match status" value="1"/>
</dbReference>
<dbReference type="Gene3D" id="1.10.150.870">
    <property type="match status" value="1"/>
</dbReference>
<dbReference type="NCBIfam" id="TIGR00594">
    <property type="entry name" value="polc"/>
    <property type="match status" value="1"/>
</dbReference>
<dbReference type="InterPro" id="IPR004805">
    <property type="entry name" value="DnaE2/DnaE/PolC"/>
</dbReference>
<evidence type="ECO:0000313" key="11">
    <source>
        <dbReference type="Proteomes" id="UP000178720"/>
    </source>
</evidence>
<dbReference type="Pfam" id="PF17657">
    <property type="entry name" value="DNA_pol3_finger"/>
    <property type="match status" value="1"/>
</dbReference>
<dbReference type="Pfam" id="PF14579">
    <property type="entry name" value="HHH_6"/>
    <property type="match status" value="1"/>
</dbReference>
<dbReference type="Gene3D" id="3.20.20.140">
    <property type="entry name" value="Metal-dependent hydrolases"/>
    <property type="match status" value="1"/>
</dbReference>
<dbReference type="InterPro" id="IPR016195">
    <property type="entry name" value="Pol/histidinol_Pase-like"/>
</dbReference>
<dbReference type="GO" id="GO:0008408">
    <property type="term" value="F:3'-5' exonuclease activity"/>
    <property type="evidence" value="ECO:0007669"/>
    <property type="project" value="InterPro"/>
</dbReference>
<evidence type="ECO:0000256" key="5">
    <source>
        <dbReference type="ARBA" id="ARBA00022695"/>
    </source>
</evidence>
<dbReference type="PANTHER" id="PTHR32294:SF0">
    <property type="entry name" value="DNA POLYMERASE III SUBUNIT ALPHA"/>
    <property type="match status" value="1"/>
</dbReference>
<dbReference type="Pfam" id="PF02811">
    <property type="entry name" value="PHP"/>
    <property type="match status" value="1"/>
</dbReference>
<dbReference type="GO" id="GO:0003887">
    <property type="term" value="F:DNA-directed DNA polymerase activity"/>
    <property type="evidence" value="ECO:0007669"/>
    <property type="project" value="UniProtKB-KW"/>
</dbReference>
<evidence type="ECO:0000256" key="1">
    <source>
        <dbReference type="ARBA" id="ARBA00004496"/>
    </source>
</evidence>
<dbReference type="InterPro" id="IPR041931">
    <property type="entry name" value="DNA_pol3_alpha_thumb_dom"/>
</dbReference>
<dbReference type="InterPro" id="IPR011708">
    <property type="entry name" value="DNA_pol3_alpha_NTPase_dom"/>
</dbReference>
<name>A0A1F4Y3W0_9BACT</name>
<dbReference type="SMART" id="SM00481">
    <property type="entry name" value="POLIIIAc"/>
    <property type="match status" value="1"/>
</dbReference>
<dbReference type="InterPro" id="IPR004365">
    <property type="entry name" value="NA-bd_OB_tRNA"/>
</dbReference>
<dbReference type="GO" id="GO:0005737">
    <property type="term" value="C:cytoplasm"/>
    <property type="evidence" value="ECO:0007669"/>
    <property type="project" value="UniProtKB-SubCell"/>
</dbReference>
<comment type="catalytic activity">
    <reaction evidence="8">
        <text>DNA(n) + a 2'-deoxyribonucleoside 5'-triphosphate = DNA(n+1) + diphosphate</text>
        <dbReference type="Rhea" id="RHEA:22508"/>
        <dbReference type="Rhea" id="RHEA-COMP:17339"/>
        <dbReference type="Rhea" id="RHEA-COMP:17340"/>
        <dbReference type="ChEBI" id="CHEBI:33019"/>
        <dbReference type="ChEBI" id="CHEBI:61560"/>
        <dbReference type="ChEBI" id="CHEBI:173112"/>
        <dbReference type="EC" id="2.7.7.7"/>
    </reaction>
</comment>
<dbReference type="GO" id="GO:0006260">
    <property type="term" value="P:DNA replication"/>
    <property type="evidence" value="ECO:0007669"/>
    <property type="project" value="UniProtKB-KW"/>
</dbReference>
<dbReference type="CDD" id="cd04485">
    <property type="entry name" value="DnaE_OBF"/>
    <property type="match status" value="1"/>
</dbReference>
<evidence type="ECO:0000256" key="2">
    <source>
        <dbReference type="ARBA" id="ARBA00012417"/>
    </source>
</evidence>
<dbReference type="InterPro" id="IPR029460">
    <property type="entry name" value="DNAPol_HHH"/>
</dbReference>
<dbReference type="EMBL" id="MEWV01000009">
    <property type="protein sequence ID" value="OGC88649.1"/>
    <property type="molecule type" value="Genomic_DNA"/>
</dbReference>
<dbReference type="InterPro" id="IPR040982">
    <property type="entry name" value="DNA_pol3_finger"/>
</dbReference>
<dbReference type="SUPFAM" id="SSF89550">
    <property type="entry name" value="PHP domain-like"/>
    <property type="match status" value="1"/>
</dbReference>
<reference evidence="10 11" key="1">
    <citation type="journal article" date="2016" name="Nat. Commun.">
        <title>Thousands of microbial genomes shed light on interconnected biogeochemical processes in an aquifer system.</title>
        <authorList>
            <person name="Anantharaman K."/>
            <person name="Brown C.T."/>
            <person name="Hug L.A."/>
            <person name="Sharon I."/>
            <person name="Castelle C.J."/>
            <person name="Probst A.J."/>
            <person name="Thomas B.C."/>
            <person name="Singh A."/>
            <person name="Wilkins M.J."/>
            <person name="Karaoz U."/>
            <person name="Brodie E.L."/>
            <person name="Williams K.H."/>
            <person name="Hubbard S.S."/>
            <person name="Banfield J.F."/>
        </authorList>
    </citation>
    <scope>NUCLEOTIDE SEQUENCE [LARGE SCALE GENOMIC DNA]</scope>
</reference>
<accession>A0A1F4Y3W0</accession>
<comment type="caution">
    <text evidence="10">The sequence shown here is derived from an EMBL/GenBank/DDBJ whole genome shotgun (WGS) entry which is preliminary data.</text>
</comment>
<dbReference type="InterPro" id="IPR003141">
    <property type="entry name" value="Pol/His_phosphatase_N"/>
</dbReference>